<dbReference type="OMA" id="HRFATNT"/>
<evidence type="ECO:0000256" key="11">
    <source>
        <dbReference type="PROSITE-ProRule" id="PRU00283"/>
    </source>
</evidence>
<dbReference type="PROSITE" id="PS00411">
    <property type="entry name" value="KINESIN_MOTOR_1"/>
    <property type="match status" value="1"/>
</dbReference>
<dbReference type="GO" id="GO:0008574">
    <property type="term" value="F:plus-end-directed microtubule motor activity"/>
    <property type="evidence" value="ECO:0007669"/>
    <property type="project" value="TreeGrafter"/>
</dbReference>
<dbReference type="InParanoid" id="A0A7N2REH1"/>
<reference evidence="16" key="2">
    <citation type="submission" date="2021-01" db="UniProtKB">
        <authorList>
            <consortium name="EnsemblPlants"/>
        </authorList>
    </citation>
    <scope>IDENTIFICATION</scope>
</reference>
<dbReference type="GO" id="GO:0005524">
    <property type="term" value="F:ATP binding"/>
    <property type="evidence" value="ECO:0007669"/>
    <property type="project" value="UniProtKB-UniRule"/>
</dbReference>
<feature type="compositionally biased region" description="Low complexity" evidence="14">
    <location>
        <begin position="23"/>
        <end position="42"/>
    </location>
</feature>
<dbReference type="PROSITE" id="PS50176">
    <property type="entry name" value="ARM_REPEAT"/>
    <property type="match status" value="2"/>
</dbReference>
<dbReference type="Pfam" id="PF00514">
    <property type="entry name" value="Arm"/>
    <property type="match status" value="1"/>
</dbReference>
<evidence type="ECO:0000256" key="7">
    <source>
        <dbReference type="ARBA" id="ARBA00022840"/>
    </source>
</evidence>
<dbReference type="InterPro" id="IPR036961">
    <property type="entry name" value="Kinesin_motor_dom_sf"/>
</dbReference>
<name>A0A7N2REH1_QUELO</name>
<dbReference type="InterPro" id="IPR000225">
    <property type="entry name" value="Armadillo"/>
</dbReference>
<evidence type="ECO:0000313" key="17">
    <source>
        <dbReference type="Proteomes" id="UP000594261"/>
    </source>
</evidence>
<evidence type="ECO:0000256" key="4">
    <source>
        <dbReference type="ARBA" id="ARBA00022701"/>
    </source>
</evidence>
<dbReference type="GO" id="GO:0008017">
    <property type="term" value="F:microtubule binding"/>
    <property type="evidence" value="ECO:0007669"/>
    <property type="project" value="InterPro"/>
</dbReference>
<feature type="repeat" description="ARM" evidence="10">
    <location>
        <begin position="720"/>
        <end position="762"/>
    </location>
</feature>
<evidence type="ECO:0000256" key="1">
    <source>
        <dbReference type="ARBA" id="ARBA00004245"/>
    </source>
</evidence>
<organism evidence="16 17">
    <name type="scientific">Quercus lobata</name>
    <name type="common">Valley oak</name>
    <dbReference type="NCBI Taxonomy" id="97700"/>
    <lineage>
        <taxon>Eukaryota</taxon>
        <taxon>Viridiplantae</taxon>
        <taxon>Streptophyta</taxon>
        <taxon>Embryophyta</taxon>
        <taxon>Tracheophyta</taxon>
        <taxon>Spermatophyta</taxon>
        <taxon>Magnoliopsida</taxon>
        <taxon>eudicotyledons</taxon>
        <taxon>Gunneridae</taxon>
        <taxon>Pentapetalae</taxon>
        <taxon>rosids</taxon>
        <taxon>fabids</taxon>
        <taxon>Fagales</taxon>
        <taxon>Fagaceae</taxon>
        <taxon>Quercus</taxon>
    </lineage>
</organism>
<feature type="region of interest" description="Disordered" evidence="14">
    <location>
        <begin position="1"/>
        <end position="59"/>
    </location>
</feature>
<dbReference type="GO" id="GO:0007018">
    <property type="term" value="P:microtubule-based movement"/>
    <property type="evidence" value="ECO:0007669"/>
    <property type="project" value="InterPro"/>
</dbReference>
<feature type="binding site" evidence="11">
    <location>
        <begin position="151"/>
        <end position="158"/>
    </location>
    <ligand>
        <name>ATP</name>
        <dbReference type="ChEBI" id="CHEBI:30616"/>
    </ligand>
</feature>
<evidence type="ECO:0000256" key="5">
    <source>
        <dbReference type="ARBA" id="ARBA00022737"/>
    </source>
</evidence>
<feature type="repeat" description="ARM" evidence="10">
    <location>
        <begin position="761"/>
        <end position="804"/>
    </location>
</feature>
<dbReference type="InterPro" id="IPR047149">
    <property type="entry name" value="KIF11-like"/>
</dbReference>
<accession>A0A7N2REH1</accession>
<dbReference type="SMART" id="SM00185">
    <property type="entry name" value="ARM"/>
    <property type="match status" value="4"/>
</dbReference>
<evidence type="ECO:0000256" key="13">
    <source>
        <dbReference type="SAM" id="Coils"/>
    </source>
</evidence>
<evidence type="ECO:0000256" key="3">
    <source>
        <dbReference type="ARBA" id="ARBA00022490"/>
    </source>
</evidence>
<dbReference type="SUPFAM" id="SSF48371">
    <property type="entry name" value="ARM repeat"/>
    <property type="match status" value="1"/>
</dbReference>
<dbReference type="InterPro" id="IPR027417">
    <property type="entry name" value="P-loop_NTPase"/>
</dbReference>
<evidence type="ECO:0000259" key="15">
    <source>
        <dbReference type="PROSITE" id="PS50067"/>
    </source>
</evidence>
<dbReference type="InterPro" id="IPR019821">
    <property type="entry name" value="Kinesin_motor_CS"/>
</dbReference>
<dbReference type="CDD" id="cd00106">
    <property type="entry name" value="KISc"/>
    <property type="match status" value="1"/>
</dbReference>
<feature type="domain" description="Kinesin motor" evidence="15">
    <location>
        <begin position="66"/>
        <end position="472"/>
    </location>
</feature>
<feature type="coiled-coil region" evidence="13">
    <location>
        <begin position="595"/>
        <end position="671"/>
    </location>
</feature>
<dbReference type="Gramene" id="QL12p015521:mrna">
    <property type="protein sequence ID" value="QL12p015521:mrna"/>
    <property type="gene ID" value="QL12p015521"/>
</dbReference>
<dbReference type="GO" id="GO:0005876">
    <property type="term" value="C:spindle microtubule"/>
    <property type="evidence" value="ECO:0007669"/>
    <property type="project" value="TreeGrafter"/>
</dbReference>
<keyword evidence="3" id="KW-0963">Cytoplasm</keyword>
<dbReference type="EnsemblPlants" id="QL12p015521:mrna">
    <property type="protein sequence ID" value="QL12p015521:mrna"/>
    <property type="gene ID" value="QL12p015521"/>
</dbReference>
<dbReference type="FunCoup" id="A0A7N2REH1">
    <property type="interactions" value="267"/>
</dbReference>
<keyword evidence="13" id="KW-0175">Coiled coil</keyword>
<evidence type="ECO:0000256" key="6">
    <source>
        <dbReference type="ARBA" id="ARBA00022741"/>
    </source>
</evidence>
<evidence type="ECO:0000256" key="10">
    <source>
        <dbReference type="PROSITE-ProRule" id="PRU00259"/>
    </source>
</evidence>
<evidence type="ECO:0000256" key="8">
    <source>
        <dbReference type="ARBA" id="ARBA00023175"/>
    </source>
</evidence>
<keyword evidence="7 11" id="KW-0067">ATP-binding</keyword>
<dbReference type="GO" id="GO:0090307">
    <property type="term" value="P:mitotic spindle assembly"/>
    <property type="evidence" value="ECO:0007669"/>
    <property type="project" value="TreeGrafter"/>
</dbReference>
<sequence>MATSGGGNYRNGTHKSSMKVDRSLSLNSNPKSSVKSKSLPSSGPRRNSTGSLAGGAAKDNAGVPGRVRVAVRLRPRNAEELVEDADFADCVELQPELKRLKLRKNNWDSDTYEFDEVLTEFASQKRVYEVVAKPVVESVLDGYNGTIMAYGQTGTGKTYTLGRLGEEDTAARGIMVRAMEDILADVSLETDSVSVSYLQLYMETIQDLLDPANDNIPIVEDPKTGDVSVPGATLVEIRDQHSFVELLRLGEAHRFAANTKLNTESSRSHAILMVHVKRSVKARDSAFSSENGNSPHMKTLKPSLVRKGKLVVVDLAGSERIDKSGQTSFLVLNKLEVYWDSVWARFAPCLGGGGCGGWGLVKLYKEDKDREEKKKERSLCCSGLRCIQGSEGHTLEEAKSINLSLSALGKCINALAENSAHVPVRDSKLTRLLKDSFGGTARTSLVITIGPSPRHRGETASTIMFGQRAMKVENMLKLKEEFDYKSLARRLDIQLDKLIAEHERQQKAFEDEIERINVEAQNRISEFESNHADALEKERLKYQKDYMDSIKKLEEQLVKNQQKNGSEKVPVGLREDGSALTSNTESSKVSAAEEVAELKKLLQKENLLRKTAEEEVNNLKSQIAQWKRSEASGNSEILKLRKMLEDEASQKEKLEGEIAILQSQLLQLSFDADETTRRLDRGGSGKVPSGLDSLISQVKHHQQDSGNGEKASIAKLFEQVGLQKILSLLEAEDADVRIHAVKVVANLAAEEMNQEKIVEAGGLTSLLMLLRNSEDETIHRVAAGAIANLAMNETNQELIMSQGGIALLSMTAANAEDPQTLRMVAGAIANLCGNDKLQMKLRSEGGIKALLGMVRCRHADVLAQVARGIANFAKCESRAATQGTKTGRSLLIEDGALPWIVQNANNEASPIRRHIELALCHLAQHEANAKDMISGGALWELVRISRDCAREDIRTLSHRTLTSSPTFQAEMRRLRIGH</sequence>
<dbReference type="Gene3D" id="3.40.850.10">
    <property type="entry name" value="Kinesin motor domain"/>
    <property type="match status" value="1"/>
</dbReference>
<dbReference type="FunFam" id="1.25.10.10:FF:000357">
    <property type="entry name" value="Kinesin-like protein"/>
    <property type="match status" value="1"/>
</dbReference>
<dbReference type="PRINTS" id="PR00380">
    <property type="entry name" value="KINESINHEAVY"/>
</dbReference>
<feature type="region of interest" description="Disordered" evidence="14">
    <location>
        <begin position="561"/>
        <end position="586"/>
    </location>
</feature>
<dbReference type="SUPFAM" id="SSF52540">
    <property type="entry name" value="P-loop containing nucleoside triphosphate hydrolases"/>
    <property type="match status" value="1"/>
</dbReference>
<proteinExistence type="inferred from homology"/>
<dbReference type="Gene3D" id="1.25.10.10">
    <property type="entry name" value="Leucine-rich Repeat Variant"/>
    <property type="match status" value="1"/>
</dbReference>
<keyword evidence="5" id="KW-0677">Repeat</keyword>
<comment type="subcellular location">
    <subcellularLocation>
        <location evidence="1">Cytoplasm</location>
        <location evidence="1">Cytoskeleton</location>
    </subcellularLocation>
</comment>
<keyword evidence="9" id="KW-0206">Cytoskeleton</keyword>
<dbReference type="PROSITE" id="PS50067">
    <property type="entry name" value="KINESIN_MOTOR_2"/>
    <property type="match status" value="1"/>
</dbReference>
<protein>
    <recommendedName>
        <fullName evidence="12">Kinesin-like protein</fullName>
    </recommendedName>
</protein>
<evidence type="ECO:0000256" key="14">
    <source>
        <dbReference type="SAM" id="MobiDB-lite"/>
    </source>
</evidence>
<dbReference type="PANTHER" id="PTHR47970:SF30">
    <property type="entry name" value="KINESIN-LIKE PROTEIN"/>
    <property type="match status" value="1"/>
</dbReference>
<reference evidence="16 17" key="1">
    <citation type="journal article" date="2016" name="G3 (Bethesda)">
        <title>First Draft Assembly and Annotation of the Genome of a California Endemic Oak Quercus lobata Nee (Fagaceae).</title>
        <authorList>
            <person name="Sork V.L."/>
            <person name="Fitz-Gibbon S.T."/>
            <person name="Puiu D."/>
            <person name="Crepeau M."/>
            <person name="Gugger P.F."/>
            <person name="Sherman R."/>
            <person name="Stevens K."/>
            <person name="Langley C.H."/>
            <person name="Pellegrini M."/>
            <person name="Salzberg S.L."/>
        </authorList>
    </citation>
    <scope>NUCLEOTIDE SEQUENCE [LARGE SCALE GENOMIC DNA]</scope>
    <source>
        <strain evidence="16 17">cv. SW786</strain>
    </source>
</reference>
<dbReference type="SMART" id="SM00129">
    <property type="entry name" value="KISc"/>
    <property type="match status" value="1"/>
</dbReference>
<keyword evidence="6 11" id="KW-0547">Nucleotide-binding</keyword>
<dbReference type="EMBL" id="LRBV02000012">
    <property type="status" value="NOT_ANNOTATED_CDS"/>
    <property type="molecule type" value="Genomic_DNA"/>
</dbReference>
<dbReference type="PANTHER" id="PTHR47970">
    <property type="entry name" value="KINESIN-LIKE PROTEIN KIF11"/>
    <property type="match status" value="1"/>
</dbReference>
<keyword evidence="17" id="KW-1185">Reference proteome</keyword>
<dbReference type="GO" id="GO:0072686">
    <property type="term" value="C:mitotic spindle"/>
    <property type="evidence" value="ECO:0007669"/>
    <property type="project" value="TreeGrafter"/>
</dbReference>
<evidence type="ECO:0000313" key="16">
    <source>
        <dbReference type="EnsemblPlants" id="QL12p015521:mrna"/>
    </source>
</evidence>
<dbReference type="GO" id="GO:0051231">
    <property type="term" value="P:spindle elongation"/>
    <property type="evidence" value="ECO:0007669"/>
    <property type="project" value="TreeGrafter"/>
</dbReference>
<evidence type="ECO:0000256" key="12">
    <source>
        <dbReference type="RuleBase" id="RU000394"/>
    </source>
</evidence>
<dbReference type="Proteomes" id="UP000594261">
    <property type="component" value="Chromosome 12"/>
</dbReference>
<dbReference type="InterPro" id="IPR001752">
    <property type="entry name" value="Kinesin_motor_dom"/>
</dbReference>
<dbReference type="InterPro" id="IPR016024">
    <property type="entry name" value="ARM-type_fold"/>
</dbReference>
<evidence type="ECO:0000256" key="9">
    <source>
        <dbReference type="ARBA" id="ARBA00023212"/>
    </source>
</evidence>
<keyword evidence="8 11" id="KW-0505">Motor protein</keyword>
<keyword evidence="4 12" id="KW-0493">Microtubule</keyword>
<dbReference type="AlphaFoldDB" id="A0A7N2REH1"/>
<dbReference type="InterPro" id="IPR011989">
    <property type="entry name" value="ARM-like"/>
</dbReference>
<dbReference type="Pfam" id="PF00225">
    <property type="entry name" value="Kinesin"/>
    <property type="match status" value="2"/>
</dbReference>
<comment type="similarity">
    <text evidence="2">Belongs to the TRAFAC class myosin-kinesin ATPase superfamily. Kinesin family. Ungrouped subfamily.</text>
</comment>
<evidence type="ECO:0000256" key="2">
    <source>
        <dbReference type="ARBA" id="ARBA00010103"/>
    </source>
</evidence>